<keyword evidence="2" id="KW-1185">Reference proteome</keyword>
<reference evidence="1 2" key="1">
    <citation type="journal article" date="2018" name="G3 (Bethesda)">
        <title>Phylogenetic and Phylogenomic Definition of Rhizopus Species.</title>
        <authorList>
            <person name="Gryganskyi A.P."/>
            <person name="Golan J."/>
            <person name="Dolatabadi S."/>
            <person name="Mondo S."/>
            <person name="Robb S."/>
            <person name="Idnurm A."/>
            <person name="Muszewska A."/>
            <person name="Steczkiewicz K."/>
            <person name="Masonjones S."/>
            <person name="Liao H.L."/>
            <person name="Gajdeczka M.T."/>
            <person name="Anike F."/>
            <person name="Vuek A."/>
            <person name="Anishchenko I.M."/>
            <person name="Voigt K."/>
            <person name="de Hoog G.S."/>
            <person name="Smith M.E."/>
            <person name="Heitman J."/>
            <person name="Vilgalys R."/>
            <person name="Stajich J.E."/>
        </authorList>
    </citation>
    <scope>NUCLEOTIDE SEQUENCE [LARGE SCALE GENOMIC DNA]</scope>
    <source>
        <strain evidence="1 2">LSU 92-RS-03</strain>
    </source>
</reference>
<dbReference type="Proteomes" id="UP000253551">
    <property type="component" value="Unassembled WGS sequence"/>
</dbReference>
<comment type="caution">
    <text evidence="1">The sequence shown here is derived from an EMBL/GenBank/DDBJ whole genome shotgun (WGS) entry which is preliminary data.</text>
</comment>
<dbReference type="OrthoDB" id="2289523at2759"/>
<sequence>MVVSSQHQDIIQLSHRKSNYPIATKFISQFSSWAKFWLSTNEKTNHQKRKKIDSADKDVEAISISQRAHLYQLTCNKLQPSHHSKKALGDVLHIRKFWQELETAIYQHEISFVPSTKRIPFDPDIPGSVYLPKKSRKKMTAHKK</sequence>
<proteinExistence type="predicted"/>
<dbReference type="AlphaFoldDB" id="A0A367KR54"/>
<name>A0A367KR54_RHIST</name>
<dbReference type="EMBL" id="PJQM01000608">
    <property type="protein sequence ID" value="RCI04684.1"/>
    <property type="molecule type" value="Genomic_DNA"/>
</dbReference>
<gene>
    <name evidence="1" type="ORF">CU098_013150</name>
</gene>
<evidence type="ECO:0000313" key="2">
    <source>
        <dbReference type="Proteomes" id="UP000253551"/>
    </source>
</evidence>
<accession>A0A367KR54</accession>
<evidence type="ECO:0000313" key="1">
    <source>
        <dbReference type="EMBL" id="RCI04684.1"/>
    </source>
</evidence>
<feature type="non-terminal residue" evidence="1">
    <location>
        <position position="144"/>
    </location>
</feature>
<organism evidence="1 2">
    <name type="scientific">Rhizopus stolonifer</name>
    <name type="common">Rhizopus nigricans</name>
    <dbReference type="NCBI Taxonomy" id="4846"/>
    <lineage>
        <taxon>Eukaryota</taxon>
        <taxon>Fungi</taxon>
        <taxon>Fungi incertae sedis</taxon>
        <taxon>Mucoromycota</taxon>
        <taxon>Mucoromycotina</taxon>
        <taxon>Mucoromycetes</taxon>
        <taxon>Mucorales</taxon>
        <taxon>Mucorineae</taxon>
        <taxon>Rhizopodaceae</taxon>
        <taxon>Rhizopus</taxon>
    </lineage>
</organism>
<protein>
    <submittedName>
        <fullName evidence="1">Uncharacterized protein</fullName>
    </submittedName>
</protein>